<comment type="caution">
    <text evidence="2">The sequence shown here is derived from an EMBL/GenBank/DDBJ whole genome shotgun (WGS) entry which is preliminary data.</text>
</comment>
<protein>
    <submittedName>
        <fullName evidence="2">Uncharacterized protein</fullName>
    </submittedName>
</protein>
<name>A0A0F9I135_9ZZZZ</name>
<feature type="region of interest" description="Disordered" evidence="1">
    <location>
        <begin position="94"/>
        <end position="126"/>
    </location>
</feature>
<feature type="compositionally biased region" description="Basic and acidic residues" evidence="1">
    <location>
        <begin position="109"/>
        <end position="126"/>
    </location>
</feature>
<proteinExistence type="predicted"/>
<evidence type="ECO:0000256" key="1">
    <source>
        <dbReference type="SAM" id="MobiDB-lite"/>
    </source>
</evidence>
<evidence type="ECO:0000313" key="2">
    <source>
        <dbReference type="EMBL" id="KKM21217.1"/>
    </source>
</evidence>
<reference evidence="2" key="1">
    <citation type="journal article" date="2015" name="Nature">
        <title>Complex archaea that bridge the gap between prokaryotes and eukaryotes.</title>
        <authorList>
            <person name="Spang A."/>
            <person name="Saw J.H."/>
            <person name="Jorgensen S.L."/>
            <person name="Zaremba-Niedzwiedzka K."/>
            <person name="Martijn J."/>
            <person name="Lind A.E."/>
            <person name="van Eijk R."/>
            <person name="Schleper C."/>
            <person name="Guy L."/>
            <person name="Ettema T.J."/>
        </authorList>
    </citation>
    <scope>NUCLEOTIDE SEQUENCE</scope>
</reference>
<accession>A0A0F9I135</accession>
<dbReference type="AlphaFoldDB" id="A0A0F9I135"/>
<gene>
    <name evidence="2" type="ORF">LCGC14_1637620</name>
</gene>
<organism evidence="2">
    <name type="scientific">marine sediment metagenome</name>
    <dbReference type="NCBI Taxonomy" id="412755"/>
    <lineage>
        <taxon>unclassified sequences</taxon>
        <taxon>metagenomes</taxon>
        <taxon>ecological metagenomes</taxon>
    </lineage>
</organism>
<dbReference type="EMBL" id="LAZR01013597">
    <property type="protein sequence ID" value="KKM21217.1"/>
    <property type="molecule type" value="Genomic_DNA"/>
</dbReference>
<sequence length="126" mass="14447">MKVLFKRNWLTPDHYRIRVRGKAEVHEVKEEWKDKLPSSAKIVDEAFIIETEIPEVVPETLSEMGNYLAADHERQAVEMAGEIEKAAYDTLKASKEERTKRNRQAGAARAREALAAKKEKDNVKVD</sequence>